<evidence type="ECO:0000256" key="9">
    <source>
        <dbReference type="ARBA" id="ARBA00023004"/>
    </source>
</evidence>
<dbReference type="Proteomes" id="UP000184196">
    <property type="component" value="Unassembled WGS sequence"/>
</dbReference>
<keyword evidence="9 16" id="KW-0408">Iron</keyword>
<evidence type="ECO:0000256" key="8">
    <source>
        <dbReference type="ARBA" id="ARBA00022989"/>
    </source>
</evidence>
<keyword evidence="10" id="KW-0406">Ion transport</keyword>
<evidence type="ECO:0000256" key="12">
    <source>
        <dbReference type="ARBA" id="ARBA00023136"/>
    </source>
</evidence>
<keyword evidence="7 14" id="KW-0547">Nucleotide-binding</keyword>
<evidence type="ECO:0000256" key="14">
    <source>
        <dbReference type="PIRSR" id="PIRSR603373-1"/>
    </source>
</evidence>
<dbReference type="NCBIfam" id="TIGR00437">
    <property type="entry name" value="feoB"/>
    <property type="match status" value="1"/>
</dbReference>
<dbReference type="AlphaFoldDB" id="A0A1M5B392"/>
<dbReference type="InterPro" id="IPR030389">
    <property type="entry name" value="G_FEOB_dom"/>
</dbReference>
<dbReference type="Pfam" id="PF07670">
    <property type="entry name" value="Gate"/>
    <property type="match status" value="2"/>
</dbReference>
<keyword evidence="15" id="KW-0479">Metal-binding</keyword>
<gene>
    <name evidence="18" type="ORF">SAMN02745218_02076</name>
</gene>
<dbReference type="InterPro" id="IPR027417">
    <property type="entry name" value="P-loop_NTPase"/>
</dbReference>
<evidence type="ECO:0000256" key="3">
    <source>
        <dbReference type="ARBA" id="ARBA00022448"/>
    </source>
</evidence>
<dbReference type="Gene3D" id="3.40.50.300">
    <property type="entry name" value="P-loop containing nucleotide triphosphate hydrolases"/>
    <property type="match status" value="1"/>
</dbReference>
<evidence type="ECO:0000313" key="19">
    <source>
        <dbReference type="Proteomes" id="UP000184196"/>
    </source>
</evidence>
<keyword evidence="12 16" id="KW-0472">Membrane</keyword>
<evidence type="ECO:0000259" key="17">
    <source>
        <dbReference type="PROSITE" id="PS51711"/>
    </source>
</evidence>
<keyword evidence="4" id="KW-1003">Cell membrane</keyword>
<feature type="binding site" evidence="14">
    <location>
        <begin position="49"/>
        <end position="53"/>
    </location>
    <ligand>
        <name>GTP</name>
        <dbReference type="ChEBI" id="CHEBI:37565"/>
        <label>1</label>
    </ligand>
</feature>
<dbReference type="OrthoDB" id="9809127at2"/>
<evidence type="ECO:0000256" key="11">
    <source>
        <dbReference type="ARBA" id="ARBA00023134"/>
    </source>
</evidence>
<dbReference type="EMBL" id="FQUW01000025">
    <property type="protein sequence ID" value="SHF36886.1"/>
    <property type="molecule type" value="Genomic_DNA"/>
</dbReference>
<dbReference type="GO" id="GO:0015093">
    <property type="term" value="F:ferrous iron transmembrane transporter activity"/>
    <property type="evidence" value="ECO:0007669"/>
    <property type="project" value="UniProtKB-UniRule"/>
</dbReference>
<feature type="transmembrane region" description="Helical" evidence="16">
    <location>
        <begin position="494"/>
        <end position="514"/>
    </location>
</feature>
<dbReference type="GO" id="GO:0046872">
    <property type="term" value="F:metal ion binding"/>
    <property type="evidence" value="ECO:0007669"/>
    <property type="project" value="UniProtKB-KW"/>
</dbReference>
<dbReference type="GO" id="GO:0005525">
    <property type="term" value="F:GTP binding"/>
    <property type="evidence" value="ECO:0007669"/>
    <property type="project" value="UniProtKB-KW"/>
</dbReference>
<feature type="transmembrane region" description="Helical" evidence="16">
    <location>
        <begin position="434"/>
        <end position="457"/>
    </location>
</feature>
<keyword evidence="15" id="KW-0460">Magnesium</keyword>
<dbReference type="RefSeq" id="WP_073165921.1">
    <property type="nucleotide sequence ID" value="NZ_FQUW01000025.1"/>
</dbReference>
<comment type="subcellular location">
    <subcellularLocation>
        <location evidence="2 16">Cell membrane</location>
        <topology evidence="2 16">Multi-pass membrane protein</topology>
    </subcellularLocation>
</comment>
<feature type="binding site" evidence="15">
    <location>
        <position position="39"/>
    </location>
    <ligand>
        <name>Mg(2+)</name>
        <dbReference type="ChEBI" id="CHEBI:18420"/>
        <label>2</label>
    </ligand>
</feature>
<feature type="binding site" evidence="14">
    <location>
        <begin position="124"/>
        <end position="127"/>
    </location>
    <ligand>
        <name>GTP</name>
        <dbReference type="ChEBI" id="CHEBI:37565"/>
        <label>1</label>
    </ligand>
</feature>
<feature type="transmembrane region" description="Helical" evidence="16">
    <location>
        <begin position="263"/>
        <end position="286"/>
    </location>
</feature>
<keyword evidence="8 16" id="KW-1133">Transmembrane helix</keyword>
<dbReference type="GO" id="GO:0005886">
    <property type="term" value="C:plasma membrane"/>
    <property type="evidence" value="ECO:0007669"/>
    <property type="project" value="UniProtKB-SubCell"/>
</dbReference>
<dbReference type="InterPro" id="IPR011642">
    <property type="entry name" value="Gate_dom"/>
</dbReference>
<evidence type="ECO:0000256" key="16">
    <source>
        <dbReference type="RuleBase" id="RU362098"/>
    </source>
</evidence>
<evidence type="ECO:0000256" key="7">
    <source>
        <dbReference type="ARBA" id="ARBA00022741"/>
    </source>
</evidence>
<evidence type="ECO:0000256" key="4">
    <source>
        <dbReference type="ARBA" id="ARBA00022475"/>
    </source>
</evidence>
<reference evidence="19" key="1">
    <citation type="submission" date="2016-11" db="EMBL/GenBank/DDBJ databases">
        <authorList>
            <person name="Varghese N."/>
            <person name="Submissions S."/>
        </authorList>
    </citation>
    <scope>NUCLEOTIDE SEQUENCE [LARGE SCALE GENOMIC DNA]</scope>
    <source>
        <strain evidence="19">DSM 11792</strain>
    </source>
</reference>
<evidence type="ECO:0000256" key="2">
    <source>
        <dbReference type="ARBA" id="ARBA00004651"/>
    </source>
</evidence>
<accession>A0A1M5B392</accession>
<comment type="similarity">
    <text evidence="16">Belongs to the TRAFAC class TrmE-Era-EngA-EngB-Septin-like GTPase superfamily. FeoB GTPase (TC 9.A.8) family.</text>
</comment>
<comment type="function">
    <text evidence="1 16">Probable transporter of a GTP-driven Fe(2+) uptake system.</text>
</comment>
<evidence type="ECO:0000313" key="18">
    <source>
        <dbReference type="EMBL" id="SHF36886.1"/>
    </source>
</evidence>
<evidence type="ECO:0000256" key="5">
    <source>
        <dbReference type="ARBA" id="ARBA00022496"/>
    </source>
</evidence>
<proteinExistence type="inferred from homology"/>
<dbReference type="InterPro" id="IPR003373">
    <property type="entry name" value="Fe2_transport_prot-B"/>
</dbReference>
<dbReference type="InterPro" id="IPR011640">
    <property type="entry name" value="Fe2_transport_prot_B_C"/>
</dbReference>
<dbReference type="PANTHER" id="PTHR43185:SF1">
    <property type="entry name" value="FE(2+) TRANSPORTER FEOB"/>
    <property type="match status" value="1"/>
</dbReference>
<evidence type="ECO:0000256" key="6">
    <source>
        <dbReference type="ARBA" id="ARBA00022692"/>
    </source>
</evidence>
<dbReference type="Pfam" id="PF02421">
    <property type="entry name" value="FeoB_N"/>
    <property type="match status" value="1"/>
</dbReference>
<feature type="domain" description="FeoB-type G" evidence="17">
    <location>
        <begin position="17"/>
        <end position="173"/>
    </location>
</feature>
<keyword evidence="5 16" id="KW-0410">Iron transport</keyword>
<sequence>MTHGCCTGVKIDVPEGGKRIVLAGNPNTGKSVFFNHFTGIYVDVSNYPGTTLDISWGRYGSDVIIDTPGVYGISSFNDEERIARDIILSADLVLNVVSAVHLERDLFLTQQIIDTGVPVIVALNMIDDARRMGIEVDVERLSQLLGVPVIPTVAVKRKGFERLKAELYTARPGHVTPGVEKELNPLINRVGNRGEALLILEGDPVIAARYNLEPGTRQEEIYRRRRERVNAIYQQVVRETSRGASMAVTLGRLMIKPLTGIPILLLTLWAMYKAIGIFIAGTVVGFTEETIMQGMYEPAVRHFVEQFIPQSSIPGTILIGEFGLLTMTVTYLLGLLMPLVVGFYFFLSLFEDSGYLPRIATLVDRLLNSIGLNGRGVIPIILGFGCVTMATITTRLLSSERERKIAIFLLGLTIPCSAQLGVIAGMLATLGPHYLALYALVIFSVLVMAGTLLATLLPGKSADLFIDLPPLRLPRIDNVLKKTFTKSFHFLREAAPLFALGALLISTFQVTGILEFLQNLLAPLTVGWLNLPREAATAFIMGIVRRDFGAAGLTELALSPLQTIVALITITLFVPCIASVLVIFKERTKKEALLIWGSSWIAAFLVGGLVAQLARLFSPGSGKTQVLPVILFFIAFTLIVVVTCNLLRRTRTTSSITEQGYKSR</sequence>
<feature type="binding site" evidence="14">
    <location>
        <begin position="66"/>
        <end position="69"/>
    </location>
    <ligand>
        <name>GTP</name>
        <dbReference type="ChEBI" id="CHEBI:37565"/>
        <label>1</label>
    </ligand>
</feature>
<dbReference type="PROSITE" id="PS51711">
    <property type="entry name" value="G_FEOB"/>
    <property type="match status" value="1"/>
</dbReference>
<keyword evidence="6 16" id="KW-0812">Transmembrane</keyword>
<feature type="transmembrane region" description="Helical" evidence="16">
    <location>
        <begin position="405"/>
        <end position="428"/>
    </location>
</feature>
<dbReference type="InterPro" id="IPR050860">
    <property type="entry name" value="FeoB_GTPase"/>
</dbReference>
<dbReference type="Pfam" id="PF07664">
    <property type="entry name" value="FeoB_C"/>
    <property type="match status" value="1"/>
</dbReference>
<evidence type="ECO:0000256" key="10">
    <source>
        <dbReference type="ARBA" id="ARBA00023065"/>
    </source>
</evidence>
<feature type="binding site" evidence="15">
    <location>
        <position position="35"/>
    </location>
    <ligand>
        <name>Mg(2+)</name>
        <dbReference type="ChEBI" id="CHEBI:18420"/>
        <label>2</label>
    </ligand>
</feature>
<feature type="transmembrane region" description="Helical" evidence="16">
    <location>
        <begin position="322"/>
        <end position="347"/>
    </location>
</feature>
<feature type="transmembrane region" description="Helical" evidence="16">
    <location>
        <begin position="376"/>
        <end position="398"/>
    </location>
</feature>
<evidence type="ECO:0000256" key="13">
    <source>
        <dbReference type="NCBIfam" id="TIGR00437"/>
    </source>
</evidence>
<keyword evidence="19" id="KW-1185">Reference proteome</keyword>
<protein>
    <recommendedName>
        <fullName evidence="13 16">Ferrous iron transport protein B</fullName>
    </recommendedName>
</protein>
<dbReference type="SUPFAM" id="SSF52540">
    <property type="entry name" value="P-loop containing nucleoside triphosphate hydrolases"/>
    <property type="match status" value="1"/>
</dbReference>
<feature type="binding site" evidence="14">
    <location>
        <begin position="24"/>
        <end position="31"/>
    </location>
    <ligand>
        <name>GTP</name>
        <dbReference type="ChEBI" id="CHEBI:37565"/>
        <label>1</label>
    </ligand>
</feature>
<keyword evidence="3 16" id="KW-0813">Transport</keyword>
<evidence type="ECO:0000256" key="15">
    <source>
        <dbReference type="PIRSR" id="PIRSR603373-2"/>
    </source>
</evidence>
<dbReference type="PANTHER" id="PTHR43185">
    <property type="entry name" value="FERROUS IRON TRANSPORT PROTEIN B"/>
    <property type="match status" value="1"/>
</dbReference>
<feature type="transmembrane region" description="Helical" evidence="16">
    <location>
        <begin position="593"/>
        <end position="614"/>
    </location>
</feature>
<keyword evidence="11 14" id="KW-0342">GTP-binding</keyword>
<feature type="transmembrane region" description="Helical" evidence="16">
    <location>
        <begin position="564"/>
        <end position="584"/>
    </location>
</feature>
<feature type="binding site" evidence="15">
    <location>
        <position position="38"/>
    </location>
    <ligand>
        <name>Mg(2+)</name>
        <dbReference type="ChEBI" id="CHEBI:18420"/>
        <label>2</label>
    </ligand>
</feature>
<dbReference type="CDD" id="cd01879">
    <property type="entry name" value="FeoB"/>
    <property type="match status" value="1"/>
</dbReference>
<feature type="transmembrane region" description="Helical" evidence="16">
    <location>
        <begin position="626"/>
        <end position="647"/>
    </location>
</feature>
<organism evidence="18 19">
    <name type="scientific">Desulfofundulus australicus DSM 11792</name>
    <dbReference type="NCBI Taxonomy" id="1121425"/>
    <lineage>
        <taxon>Bacteria</taxon>
        <taxon>Bacillati</taxon>
        <taxon>Bacillota</taxon>
        <taxon>Clostridia</taxon>
        <taxon>Eubacteriales</taxon>
        <taxon>Peptococcaceae</taxon>
        <taxon>Desulfofundulus</taxon>
    </lineage>
</organism>
<evidence type="ECO:0000256" key="1">
    <source>
        <dbReference type="ARBA" id="ARBA00003926"/>
    </source>
</evidence>
<name>A0A1M5B392_9FIRM</name>